<feature type="region of interest" description="Disordered" evidence="2">
    <location>
        <begin position="143"/>
        <end position="172"/>
    </location>
</feature>
<feature type="compositionally biased region" description="Polar residues" evidence="2">
    <location>
        <begin position="161"/>
        <end position="172"/>
    </location>
</feature>
<feature type="compositionally biased region" description="Basic and acidic residues" evidence="2">
    <location>
        <begin position="144"/>
        <end position="160"/>
    </location>
</feature>
<organism evidence="3 4">
    <name type="scientific">Candidatus Cardinium hertigii</name>
    <dbReference type="NCBI Taxonomy" id="247481"/>
    <lineage>
        <taxon>Bacteria</taxon>
        <taxon>Pseudomonadati</taxon>
        <taxon>Bacteroidota</taxon>
        <taxon>Cytophagia</taxon>
        <taxon>Cytophagales</taxon>
        <taxon>Amoebophilaceae</taxon>
        <taxon>Candidatus Cardinium</taxon>
    </lineage>
</organism>
<dbReference type="RefSeq" id="WP_123662746.1">
    <property type="nucleotide sequence ID" value="NZ_RARA01000023.1"/>
</dbReference>
<evidence type="ECO:0000256" key="1">
    <source>
        <dbReference type="ARBA" id="ARBA00044755"/>
    </source>
</evidence>
<gene>
    <name evidence="3" type="ORF">EDM02_02405</name>
</gene>
<dbReference type="EMBL" id="RARA01000023">
    <property type="protein sequence ID" value="ROT47483.1"/>
    <property type="molecule type" value="Genomic_DNA"/>
</dbReference>
<dbReference type="OrthoDB" id="5432602at2"/>
<dbReference type="Pfam" id="PF04519">
    <property type="entry name" value="Bactofilin"/>
    <property type="match status" value="1"/>
</dbReference>
<dbReference type="PANTHER" id="PTHR35024:SF4">
    <property type="entry name" value="POLYMER-FORMING CYTOSKELETAL PROTEIN"/>
    <property type="match status" value="1"/>
</dbReference>
<evidence type="ECO:0000256" key="2">
    <source>
        <dbReference type="SAM" id="MobiDB-lite"/>
    </source>
</evidence>
<dbReference type="Proteomes" id="UP000270927">
    <property type="component" value="Unassembled WGS sequence"/>
</dbReference>
<comment type="similarity">
    <text evidence="1">Belongs to the bactofilin family.</text>
</comment>
<accession>A0A3N2QCD9</accession>
<sequence>MFNNKAKPLDPVTISNIIGQGSHLEGNISTTGNLRVEGKVTGGIQTKAKVVLSHTAQLQGNIVAQNAEIGGEVKGTIEVIELLVLKSTAVVWGDIIASKLVFEEGAYFDGKCKMGKKNKESKTVHENATSASVNVSSAATKSFGLDKEHMEGSLKPENRKLSTCATRPTTVS</sequence>
<comment type="caution">
    <text evidence="3">The sequence shown here is derived from an EMBL/GenBank/DDBJ whole genome shotgun (WGS) entry which is preliminary data.</text>
</comment>
<dbReference type="AlphaFoldDB" id="A0A3N2QCD9"/>
<reference evidence="3 4" key="1">
    <citation type="submission" date="2018-09" db="EMBL/GenBank/DDBJ databases">
        <title>Comparative Genomics of Wolbachia-Cardinium Dual Endosymbiosis in a Plant-Parasitic Nematode.</title>
        <authorList>
            <person name="Brown A.M.V."/>
            <person name="Wasala S.K."/>
            <person name="Howe D.K."/>
            <person name="Peetz A.B."/>
            <person name="Zasada I.A."/>
            <person name="Denver D.R."/>
        </authorList>
    </citation>
    <scope>NUCLEOTIDE SEQUENCE [LARGE SCALE GENOMIC DNA]</scope>
    <source>
        <strain evidence="3 4">Pp_1</strain>
    </source>
</reference>
<keyword evidence="4" id="KW-1185">Reference proteome</keyword>
<proteinExistence type="inferred from homology"/>
<dbReference type="PANTHER" id="PTHR35024">
    <property type="entry name" value="HYPOTHETICAL CYTOSOLIC PROTEIN"/>
    <property type="match status" value="1"/>
</dbReference>
<evidence type="ECO:0000313" key="3">
    <source>
        <dbReference type="EMBL" id="ROT47483.1"/>
    </source>
</evidence>
<protein>
    <submittedName>
        <fullName evidence="3">Polymer-forming cytoskeletal protein</fullName>
    </submittedName>
</protein>
<dbReference type="InterPro" id="IPR007607">
    <property type="entry name" value="BacA/B"/>
</dbReference>
<name>A0A3N2QCD9_9BACT</name>
<evidence type="ECO:0000313" key="4">
    <source>
        <dbReference type="Proteomes" id="UP000270927"/>
    </source>
</evidence>